<evidence type="ECO:0000313" key="3">
    <source>
        <dbReference type="Proteomes" id="UP000515512"/>
    </source>
</evidence>
<dbReference type="EMBL" id="CP059399">
    <property type="protein sequence ID" value="QLY30682.1"/>
    <property type="molecule type" value="Genomic_DNA"/>
</dbReference>
<evidence type="ECO:0000313" key="2">
    <source>
        <dbReference type="EMBL" id="QLY30682.1"/>
    </source>
</evidence>
<feature type="region of interest" description="Disordered" evidence="1">
    <location>
        <begin position="1"/>
        <end position="64"/>
    </location>
</feature>
<feature type="compositionally biased region" description="Basic residues" evidence="1">
    <location>
        <begin position="1"/>
        <end position="11"/>
    </location>
</feature>
<dbReference type="Proteomes" id="UP000515512">
    <property type="component" value="Chromosome"/>
</dbReference>
<reference evidence="2 3" key="1">
    <citation type="submission" date="2020-07" db="EMBL/GenBank/DDBJ databases">
        <authorList>
            <person name="Zhuang K."/>
            <person name="Ran Y."/>
        </authorList>
    </citation>
    <scope>NUCLEOTIDE SEQUENCE [LARGE SCALE GENOMIC DNA]</scope>
    <source>
        <strain evidence="2 3">WCH-YHL-001</strain>
    </source>
</reference>
<gene>
    <name evidence="2" type="ORF">H0264_37230</name>
</gene>
<accession>A0A7D6VC18</accession>
<dbReference type="AlphaFoldDB" id="A0A7D6VC18"/>
<feature type="compositionally biased region" description="Basic and acidic residues" evidence="1">
    <location>
        <begin position="40"/>
        <end position="49"/>
    </location>
</feature>
<sequence>MKLRSLLHRKTTAVPLLPSDGPGDGTHSPSRTDRSRRKGTGADEERLERLLTPSELDLVEHHRI</sequence>
<keyword evidence="3" id="KW-1185">Reference proteome</keyword>
<dbReference type="RefSeq" id="WP_181581880.1">
    <property type="nucleotide sequence ID" value="NZ_CP059399.1"/>
</dbReference>
<evidence type="ECO:0000256" key="1">
    <source>
        <dbReference type="SAM" id="MobiDB-lite"/>
    </source>
</evidence>
<dbReference type="KEGG" id="nhu:H0264_37230"/>
<proteinExistence type="predicted"/>
<protein>
    <submittedName>
        <fullName evidence="2">Uncharacterized protein</fullName>
    </submittedName>
</protein>
<name>A0A7D6VC18_9NOCA</name>
<organism evidence="2 3">
    <name type="scientific">Nocardia huaxiensis</name>
    <dbReference type="NCBI Taxonomy" id="2755382"/>
    <lineage>
        <taxon>Bacteria</taxon>
        <taxon>Bacillati</taxon>
        <taxon>Actinomycetota</taxon>
        <taxon>Actinomycetes</taxon>
        <taxon>Mycobacteriales</taxon>
        <taxon>Nocardiaceae</taxon>
        <taxon>Nocardia</taxon>
    </lineage>
</organism>